<evidence type="ECO:0000256" key="8">
    <source>
        <dbReference type="ARBA" id="ARBA00023125"/>
    </source>
</evidence>
<dbReference type="Pfam" id="PF23574">
    <property type="entry name" value="zf-C2H2_ZNF142_18"/>
    <property type="match status" value="1"/>
</dbReference>
<keyword evidence="14" id="KW-1185">Reference proteome</keyword>
<evidence type="ECO:0000256" key="9">
    <source>
        <dbReference type="ARBA" id="ARBA00023242"/>
    </source>
</evidence>
<feature type="domain" description="C2H2-type" evidence="12">
    <location>
        <begin position="335"/>
        <end position="359"/>
    </location>
</feature>
<protein>
    <submittedName>
        <fullName evidence="13">Zinc finger protein 142 HA4654</fullName>
    </submittedName>
</protein>
<feature type="region of interest" description="Disordered" evidence="11">
    <location>
        <begin position="1282"/>
        <end position="1302"/>
    </location>
</feature>
<dbReference type="FunFam" id="3.30.160.60:FF:001208">
    <property type="entry name" value="Zinc finger protein 142"/>
    <property type="match status" value="1"/>
</dbReference>
<feature type="domain" description="C2H2-type" evidence="12">
    <location>
        <begin position="1539"/>
        <end position="1566"/>
    </location>
</feature>
<evidence type="ECO:0000256" key="3">
    <source>
        <dbReference type="ARBA" id="ARBA00022723"/>
    </source>
</evidence>
<dbReference type="PROSITE" id="PS50157">
    <property type="entry name" value="ZINC_FINGER_C2H2_2"/>
    <property type="match status" value="22"/>
</dbReference>
<feature type="domain" description="C2H2-type" evidence="12">
    <location>
        <begin position="362"/>
        <end position="390"/>
    </location>
</feature>
<dbReference type="FunFam" id="3.30.160.60:FF:001033">
    <property type="entry name" value="Zinc finger protein 142"/>
    <property type="match status" value="1"/>
</dbReference>
<feature type="region of interest" description="Disordered" evidence="11">
    <location>
        <begin position="1018"/>
        <end position="1050"/>
    </location>
</feature>
<feature type="domain" description="C2H2-type" evidence="12">
    <location>
        <begin position="210"/>
        <end position="237"/>
    </location>
</feature>
<gene>
    <name evidence="13" type="ORF">E1301_Tti010059</name>
</gene>
<feature type="region of interest" description="Disordered" evidence="11">
    <location>
        <begin position="1561"/>
        <end position="1584"/>
    </location>
</feature>
<evidence type="ECO:0000313" key="13">
    <source>
        <dbReference type="EMBL" id="KAA0715563.1"/>
    </source>
</evidence>
<feature type="compositionally biased region" description="Acidic residues" evidence="11">
    <location>
        <begin position="1025"/>
        <end position="1045"/>
    </location>
</feature>
<dbReference type="FunFam" id="3.30.160.60:FF:002452">
    <property type="entry name" value="zinc finger protein 142 isoform X4"/>
    <property type="match status" value="1"/>
</dbReference>
<keyword evidence="6" id="KW-0833">Ubl conjugation pathway</keyword>
<proteinExistence type="predicted"/>
<dbReference type="InterPro" id="IPR036236">
    <property type="entry name" value="Znf_C2H2_sf"/>
</dbReference>
<dbReference type="FunFam" id="3.30.160.60:FF:000614">
    <property type="entry name" value="Zinc finger protein 142"/>
    <property type="match status" value="1"/>
</dbReference>
<dbReference type="PANTHER" id="PTHR24403">
    <property type="entry name" value="ZINC FINGER PROTEIN"/>
    <property type="match status" value="1"/>
</dbReference>
<feature type="domain" description="C2H2-type" evidence="12">
    <location>
        <begin position="420"/>
        <end position="447"/>
    </location>
</feature>
<feature type="domain" description="C2H2-type" evidence="12">
    <location>
        <begin position="1370"/>
        <end position="1397"/>
    </location>
</feature>
<dbReference type="GO" id="GO:0003677">
    <property type="term" value="F:DNA binding"/>
    <property type="evidence" value="ECO:0007669"/>
    <property type="project" value="UniProtKB-KW"/>
</dbReference>
<keyword evidence="3" id="KW-0479">Metal-binding</keyword>
<dbReference type="Pfam" id="PF13909">
    <property type="entry name" value="zf-H2C2_5"/>
    <property type="match status" value="1"/>
</dbReference>
<dbReference type="GO" id="GO:0005634">
    <property type="term" value="C:nucleus"/>
    <property type="evidence" value="ECO:0007669"/>
    <property type="project" value="UniProtKB-SubCell"/>
</dbReference>
<feature type="domain" description="C2H2-type" evidence="12">
    <location>
        <begin position="1233"/>
        <end position="1261"/>
    </location>
</feature>
<feature type="domain" description="C2H2-type" evidence="12">
    <location>
        <begin position="531"/>
        <end position="559"/>
    </location>
</feature>
<comment type="subcellular location">
    <subcellularLocation>
        <location evidence="1">Nucleus</location>
    </subcellularLocation>
</comment>
<keyword evidence="4" id="KW-0677">Repeat</keyword>
<comment type="caution">
    <text evidence="13">The sequence shown here is derived from an EMBL/GenBank/DDBJ whole genome shotgun (WGS) entry which is preliminary data.</text>
</comment>
<evidence type="ECO:0000256" key="10">
    <source>
        <dbReference type="PROSITE-ProRule" id="PRU00042"/>
    </source>
</evidence>
<dbReference type="EMBL" id="SOYY01000010">
    <property type="protein sequence ID" value="KAA0715563.1"/>
    <property type="molecule type" value="Genomic_DNA"/>
</dbReference>
<evidence type="ECO:0000256" key="4">
    <source>
        <dbReference type="ARBA" id="ARBA00022737"/>
    </source>
</evidence>
<keyword evidence="7" id="KW-0862">Zinc</keyword>
<dbReference type="FunFam" id="3.30.160.60:FF:002117">
    <property type="entry name" value="Zinc finger protein 142"/>
    <property type="match status" value="1"/>
</dbReference>
<feature type="domain" description="C2H2-type" evidence="12">
    <location>
        <begin position="565"/>
        <end position="593"/>
    </location>
</feature>
<comment type="pathway">
    <text evidence="2">Protein modification; protein ubiquitination.</text>
</comment>
<dbReference type="InterPro" id="IPR056438">
    <property type="entry name" value="Znf-C2H2_CTCF"/>
</dbReference>
<feature type="domain" description="C2H2-type" evidence="12">
    <location>
        <begin position="1483"/>
        <end position="1510"/>
    </location>
</feature>
<keyword evidence="5 10" id="KW-0863">Zinc-finger</keyword>
<dbReference type="GO" id="GO:0008270">
    <property type="term" value="F:zinc ion binding"/>
    <property type="evidence" value="ECO:0007669"/>
    <property type="project" value="UniProtKB-KW"/>
</dbReference>
<feature type="domain" description="C2H2-type" evidence="12">
    <location>
        <begin position="1511"/>
        <end position="1538"/>
    </location>
</feature>
<accession>A0A5A9P0R5</accession>
<reference evidence="13 14" key="1">
    <citation type="journal article" date="2019" name="Mol. Ecol. Resour.">
        <title>Chromosome-level genome assembly of Triplophysa tibetana, a fish adapted to the harsh high-altitude environment of the Tibetan Plateau.</title>
        <authorList>
            <person name="Yang X."/>
            <person name="Liu H."/>
            <person name="Ma Z."/>
            <person name="Zou Y."/>
            <person name="Zou M."/>
            <person name="Mao Y."/>
            <person name="Li X."/>
            <person name="Wang H."/>
            <person name="Chen T."/>
            <person name="Wang W."/>
            <person name="Yang R."/>
        </authorList>
    </citation>
    <scope>NUCLEOTIDE SEQUENCE [LARGE SCALE GENOMIC DNA]</scope>
    <source>
        <strain evidence="13">TTIB1903HZAU</strain>
        <tissue evidence="13">Muscle</tissue>
    </source>
</reference>
<evidence type="ECO:0000256" key="11">
    <source>
        <dbReference type="SAM" id="MobiDB-lite"/>
    </source>
</evidence>
<dbReference type="GO" id="GO:0045944">
    <property type="term" value="P:positive regulation of transcription by RNA polymerase II"/>
    <property type="evidence" value="ECO:0007669"/>
    <property type="project" value="TreeGrafter"/>
</dbReference>
<dbReference type="SUPFAM" id="SSF57667">
    <property type="entry name" value="beta-beta-alpha zinc fingers"/>
    <property type="match status" value="10"/>
</dbReference>
<feature type="domain" description="C2H2-type" evidence="12">
    <location>
        <begin position="448"/>
        <end position="475"/>
    </location>
</feature>
<dbReference type="PROSITE" id="PS00028">
    <property type="entry name" value="ZINC_FINGER_C2H2_1"/>
    <property type="match status" value="16"/>
</dbReference>
<dbReference type="Proteomes" id="UP000324632">
    <property type="component" value="Chromosome 10"/>
</dbReference>
<organism evidence="13 14">
    <name type="scientific">Triplophysa tibetana</name>
    <dbReference type="NCBI Taxonomy" id="1572043"/>
    <lineage>
        <taxon>Eukaryota</taxon>
        <taxon>Metazoa</taxon>
        <taxon>Chordata</taxon>
        <taxon>Craniata</taxon>
        <taxon>Vertebrata</taxon>
        <taxon>Euteleostomi</taxon>
        <taxon>Actinopterygii</taxon>
        <taxon>Neopterygii</taxon>
        <taxon>Teleostei</taxon>
        <taxon>Ostariophysi</taxon>
        <taxon>Cypriniformes</taxon>
        <taxon>Nemacheilidae</taxon>
        <taxon>Triplophysa</taxon>
    </lineage>
</organism>
<evidence type="ECO:0000256" key="5">
    <source>
        <dbReference type="ARBA" id="ARBA00022771"/>
    </source>
</evidence>
<feature type="compositionally biased region" description="Polar residues" evidence="11">
    <location>
        <begin position="1289"/>
        <end position="1302"/>
    </location>
</feature>
<feature type="domain" description="C2H2-type" evidence="12">
    <location>
        <begin position="879"/>
        <end position="911"/>
    </location>
</feature>
<feature type="domain" description="C2H2-type" evidence="12">
    <location>
        <begin position="1118"/>
        <end position="1146"/>
    </location>
</feature>
<dbReference type="FunFam" id="3.30.160.60:FF:001062">
    <property type="entry name" value="Zinc finger protein 142"/>
    <property type="match status" value="1"/>
</dbReference>
<evidence type="ECO:0000256" key="6">
    <source>
        <dbReference type="ARBA" id="ARBA00022786"/>
    </source>
</evidence>
<feature type="domain" description="C2H2-type" evidence="12">
    <location>
        <begin position="476"/>
        <end position="503"/>
    </location>
</feature>
<dbReference type="PANTHER" id="PTHR24403:SF109">
    <property type="entry name" value="ZINC FINGER PROTEIN 845-LIKE"/>
    <property type="match status" value="1"/>
</dbReference>
<dbReference type="InterPro" id="IPR050688">
    <property type="entry name" value="Zinc_finger/UBP_domain"/>
</dbReference>
<dbReference type="Pfam" id="PF00096">
    <property type="entry name" value="zf-C2H2"/>
    <property type="match status" value="4"/>
</dbReference>
<keyword evidence="8" id="KW-0238">DNA-binding</keyword>
<dbReference type="FunFam" id="3.30.160.60:FF:001657">
    <property type="entry name" value="Zinc finger protein 142"/>
    <property type="match status" value="1"/>
</dbReference>
<dbReference type="Gene3D" id="3.30.160.60">
    <property type="entry name" value="Classic Zinc Finger"/>
    <property type="match status" value="18"/>
</dbReference>
<evidence type="ECO:0000256" key="2">
    <source>
        <dbReference type="ARBA" id="ARBA00004906"/>
    </source>
</evidence>
<evidence type="ECO:0000259" key="12">
    <source>
        <dbReference type="PROSITE" id="PS50157"/>
    </source>
</evidence>
<evidence type="ECO:0000256" key="1">
    <source>
        <dbReference type="ARBA" id="ARBA00004123"/>
    </source>
</evidence>
<dbReference type="FunFam" id="3.30.160.60:FF:005213">
    <property type="match status" value="1"/>
</dbReference>
<feature type="domain" description="C2H2-type" evidence="12">
    <location>
        <begin position="1175"/>
        <end position="1203"/>
    </location>
</feature>
<feature type="domain" description="C2H2-type" evidence="12">
    <location>
        <begin position="274"/>
        <end position="301"/>
    </location>
</feature>
<dbReference type="FunFam" id="3.30.160.60:FF:002871">
    <property type="entry name" value="Zinc finger protein 142"/>
    <property type="match status" value="1"/>
</dbReference>
<dbReference type="InterPro" id="IPR057828">
    <property type="entry name" value="Znf_C2H2_ZNF142_13th"/>
</dbReference>
<feature type="domain" description="C2H2-type" evidence="12">
    <location>
        <begin position="1147"/>
        <end position="1171"/>
    </location>
</feature>
<dbReference type="Pfam" id="PF23611">
    <property type="entry name" value="zf-C2H2_16"/>
    <property type="match status" value="3"/>
</dbReference>
<dbReference type="SMART" id="SM00355">
    <property type="entry name" value="ZnF_C2H2"/>
    <property type="match status" value="35"/>
</dbReference>
<sequence>MVSDGPNPELQTATADDPDGPPPADDPCADEPTAADNALADAYPSTTHGPHGCASPADSDVPRVPSRPGYVSPCEILPLPKCPPEHKPIVSLTHWSFNMEQQEPGYDEAVSNYVEKDIVTTDGTSEVLSQSKGTDMPVLLSKKRVAKRLKVSKKEKKSTSIIQGQPKVGHVEEGTEHMFRTHICSECRRCFKSRSHLMEHMRLHFPDPTLQCPICKHYFTSNSKLRVHMLRETGQKLHRCHICEYGAVERNSLRRHLASVHGQQGDDSHNEDLFTCPTCLKKFSQSQALKSHMKSHNNTQKGQSLLCFIKGCSFQCTEKKTLLKHTLDAHGIEAVGCQHHSCGAIFGSREEMEKHFRTHQAYHCSHCDFSCSNKTRFLQHKRQGHPGKQELSCSFCTFSTLNPVEYDQHIGHFHANEKTHRCPQCSFLTAHKRVLKRHMLMHTGEKPHKCTLCDFRCRDETYLSKHMLIHSNDKQHMCSECGYVTKWKHYLSVHMRKHTGDLRYKCNQCPYRCHRIDQLNSHKLRHQEKSLICEICAYSCKRKTELRRHMQLKHSTNAEIQPPVYQCKFCPYSTKHRQALHSHENCRHTRTRMFSCALCNYTTFSNTGLFLHKKKTHGYVPGDVGWLERYAEKEKEQNSTDVAHNFFTKTTTQTADLECRQQTINRKQTNISINNNNEDEAVTATTGETDNVLAREEVCKVSEDHQRPTDEDENCSTIFTSQTSTGSTQVRLLSAETASLGNTTCDVSHTLHVTHQSSREPGAEDDYSDMAYCDSENLPAVTQTENYRQEPENSEVCRSEIPTFDSSAEPSASETCLQLMRRQDKDQAKALVLEGKVQMLVVQTQDNIYQCSHCTYVTRKQAALIRHTRSSCHVIKAALLCQDCGMKFKQQRSLKTHRLRKCRSLQRGEKTFADTLSKSKLSNSKEGTHTTIRSNVGCFTKQPEISEVIRTDSIESTETGLGEAGGSEHHEISGYVEDGSRYTCKVCHFSSVRKVTIDRHCAMCIENAQFRKKFQLKDNSSESDYNPEDDGEDLSERDSADEETPQDPKPRFSCSNCPFVCHQKRALTSHKIKGCLKPGELQCPHCSFVSKSERSLNHHVQGHRKEKHATREKTRGKLQCEICSFTCKQERCLKQHVAVKHDGVRPHRCRFCSFSTTRRYRLEAHESMHTGVGRHCCELCGQTFGTTSRLRLHHQRIHDKQPTHFCSFCDYKAYNFNDISRHNLSCHTGDLSHHCSQCDARFSSDIALKQHSNRMHPDRHSLSCAHCSFICNRQADLKAHLQRDHSDIRNSTSAEDSGQGKQSKSSITYQCLVCSFSSHKRLLLVQHMLDEHEDGPAVEKTHKCDVCGFSCAHQVVFDQHVRSHGGTCLYKCTECEFSTRNKQKITWHIRTHTGEKPYRCEKCNYACADPSRLKYHMRIHMEERKYLCPECGYKCKWINQLKYHMTKHTGAKPYSCEDCDYRTNRADSLRIHRETRHREMRSFICEKCGNAFKTRFLLRNHQRKHSEDRPYVCSVCQRTFRWPAGLRHHHLSHTNQLPFQCLHCPYRAKQKFQVVKHLRRHHPDQPVQDGVGKDQEGSSITQRS</sequence>
<dbReference type="FunFam" id="3.30.160.60:FF:000446">
    <property type="entry name" value="Zinc finger protein"/>
    <property type="match status" value="1"/>
</dbReference>
<feature type="domain" description="C2H2-type" evidence="12">
    <location>
        <begin position="1454"/>
        <end position="1482"/>
    </location>
</feature>
<evidence type="ECO:0000256" key="7">
    <source>
        <dbReference type="ARBA" id="ARBA00022833"/>
    </source>
</evidence>
<keyword evidence="9" id="KW-0539">Nucleus</keyword>
<dbReference type="InterPro" id="IPR013087">
    <property type="entry name" value="Znf_C2H2_type"/>
</dbReference>
<feature type="domain" description="C2H2-type" evidence="12">
    <location>
        <begin position="1398"/>
        <end position="1425"/>
    </location>
</feature>
<evidence type="ECO:0000313" key="14">
    <source>
        <dbReference type="Proteomes" id="UP000324632"/>
    </source>
</evidence>
<feature type="domain" description="C2H2-type" evidence="12">
    <location>
        <begin position="1426"/>
        <end position="1453"/>
    </location>
</feature>
<dbReference type="FunFam" id="3.30.160.60:FF:001127">
    <property type="entry name" value="Zinc finger protein 142"/>
    <property type="match status" value="1"/>
</dbReference>
<name>A0A5A9P0R5_9TELE</name>
<feature type="domain" description="C2H2-type" evidence="12">
    <location>
        <begin position="182"/>
        <end position="209"/>
    </location>
</feature>
<feature type="region of interest" description="Disordered" evidence="11">
    <location>
        <begin position="1"/>
        <end position="66"/>
    </location>
</feature>